<sequence>MSSDADAAAEIVALFDELYTAYYCFVASAVLFIYDAFLPFDREVAYFWSAERITGASLLFFANKWISMTVSIIGLVDFEAFPSDKRFVCSMFVMAGQAMAILQFVPGAALSTLRAYVLSRSKLLGLLVAVLSLAPVGANLVWYGYQISGENFPPFGCRQAVNITAALDLKSASFTLITHILVIISRVPLISADILLIYITWTTLRGSAALTDIRQSKRLTLSDVLFHGGTIYFAILFVLNTLHLVLSATAVADVATTNASLITQFTAPLTAILISRFLLELQEANQTVVKLDADNPLHSSGNAWDSTPSFISSLGGFINPALSSARPYDDEDYELEVHSTSDSF</sequence>
<feature type="transmembrane region" description="Helical" evidence="1">
    <location>
        <begin position="58"/>
        <end position="78"/>
    </location>
</feature>
<organism evidence="3 4">
    <name type="scientific">Lentinus brumalis</name>
    <dbReference type="NCBI Taxonomy" id="2498619"/>
    <lineage>
        <taxon>Eukaryota</taxon>
        <taxon>Fungi</taxon>
        <taxon>Dikarya</taxon>
        <taxon>Basidiomycota</taxon>
        <taxon>Agaricomycotina</taxon>
        <taxon>Agaricomycetes</taxon>
        <taxon>Polyporales</taxon>
        <taxon>Polyporaceae</taxon>
        <taxon>Lentinus</taxon>
    </lineage>
</organism>
<feature type="transmembrane region" description="Helical" evidence="1">
    <location>
        <begin position="90"/>
        <end position="111"/>
    </location>
</feature>
<feature type="transmembrane region" description="Helical" evidence="1">
    <location>
        <begin position="20"/>
        <end position="37"/>
    </location>
</feature>
<proteinExistence type="predicted"/>
<dbReference type="OrthoDB" id="2745134at2759"/>
<dbReference type="Proteomes" id="UP000256964">
    <property type="component" value="Unassembled WGS sequence"/>
</dbReference>
<evidence type="ECO:0000256" key="1">
    <source>
        <dbReference type="SAM" id="Phobius"/>
    </source>
</evidence>
<evidence type="ECO:0000313" key="4">
    <source>
        <dbReference type="Proteomes" id="UP000256964"/>
    </source>
</evidence>
<protein>
    <recommendedName>
        <fullName evidence="2">DUF6533 domain-containing protein</fullName>
    </recommendedName>
</protein>
<evidence type="ECO:0000259" key="2">
    <source>
        <dbReference type="Pfam" id="PF20151"/>
    </source>
</evidence>
<dbReference type="InterPro" id="IPR045340">
    <property type="entry name" value="DUF6533"/>
</dbReference>
<name>A0A371D977_9APHY</name>
<feature type="domain" description="DUF6533" evidence="2">
    <location>
        <begin position="23"/>
        <end position="67"/>
    </location>
</feature>
<dbReference type="AlphaFoldDB" id="A0A371D977"/>
<accession>A0A371D977</accession>
<dbReference type="Pfam" id="PF20151">
    <property type="entry name" value="DUF6533"/>
    <property type="match status" value="1"/>
</dbReference>
<feature type="transmembrane region" description="Helical" evidence="1">
    <location>
        <begin position="176"/>
        <end position="199"/>
    </location>
</feature>
<gene>
    <name evidence="3" type="ORF">OH76DRAFT_1483313</name>
</gene>
<dbReference type="EMBL" id="KZ857407">
    <property type="protein sequence ID" value="RDX49072.1"/>
    <property type="molecule type" value="Genomic_DNA"/>
</dbReference>
<dbReference type="STRING" id="139420.A0A371D977"/>
<keyword evidence="4" id="KW-1185">Reference proteome</keyword>
<evidence type="ECO:0000313" key="3">
    <source>
        <dbReference type="EMBL" id="RDX49072.1"/>
    </source>
</evidence>
<feature type="transmembrane region" description="Helical" evidence="1">
    <location>
        <begin position="259"/>
        <end position="279"/>
    </location>
</feature>
<feature type="transmembrane region" description="Helical" evidence="1">
    <location>
        <begin position="123"/>
        <end position="145"/>
    </location>
</feature>
<keyword evidence="1" id="KW-1133">Transmembrane helix</keyword>
<reference evidence="3 4" key="1">
    <citation type="journal article" date="2018" name="Biotechnol. Biofuels">
        <title>Integrative visual omics of the white-rot fungus Polyporus brumalis exposes the biotechnological potential of its oxidative enzymes for delignifying raw plant biomass.</title>
        <authorList>
            <person name="Miyauchi S."/>
            <person name="Rancon A."/>
            <person name="Drula E."/>
            <person name="Hage H."/>
            <person name="Chaduli D."/>
            <person name="Favel A."/>
            <person name="Grisel S."/>
            <person name="Henrissat B."/>
            <person name="Herpoel-Gimbert I."/>
            <person name="Ruiz-Duenas F.J."/>
            <person name="Chevret D."/>
            <person name="Hainaut M."/>
            <person name="Lin J."/>
            <person name="Wang M."/>
            <person name="Pangilinan J."/>
            <person name="Lipzen A."/>
            <person name="Lesage-Meessen L."/>
            <person name="Navarro D."/>
            <person name="Riley R."/>
            <person name="Grigoriev I.V."/>
            <person name="Zhou S."/>
            <person name="Raouche S."/>
            <person name="Rosso M.N."/>
        </authorList>
    </citation>
    <scope>NUCLEOTIDE SEQUENCE [LARGE SCALE GENOMIC DNA]</scope>
    <source>
        <strain evidence="3 4">BRFM 1820</strain>
    </source>
</reference>
<keyword evidence="1" id="KW-0812">Transmembrane</keyword>
<keyword evidence="1" id="KW-0472">Membrane</keyword>
<feature type="transmembrane region" description="Helical" evidence="1">
    <location>
        <begin position="219"/>
        <end position="239"/>
    </location>
</feature>